<comment type="caution">
    <text evidence="1">The sequence shown here is derived from an EMBL/GenBank/DDBJ whole genome shotgun (WGS) entry which is preliminary data.</text>
</comment>
<organism evidence="1 2">
    <name type="scientific">Liparis tanakae</name>
    <name type="common">Tanaka's snailfish</name>
    <dbReference type="NCBI Taxonomy" id="230148"/>
    <lineage>
        <taxon>Eukaryota</taxon>
        <taxon>Metazoa</taxon>
        <taxon>Chordata</taxon>
        <taxon>Craniata</taxon>
        <taxon>Vertebrata</taxon>
        <taxon>Euteleostomi</taxon>
        <taxon>Actinopterygii</taxon>
        <taxon>Neopterygii</taxon>
        <taxon>Teleostei</taxon>
        <taxon>Neoteleostei</taxon>
        <taxon>Acanthomorphata</taxon>
        <taxon>Eupercaria</taxon>
        <taxon>Perciformes</taxon>
        <taxon>Cottioidei</taxon>
        <taxon>Cottales</taxon>
        <taxon>Liparidae</taxon>
        <taxon>Liparis</taxon>
    </lineage>
</organism>
<evidence type="ECO:0000313" key="2">
    <source>
        <dbReference type="Proteomes" id="UP000314294"/>
    </source>
</evidence>
<protein>
    <submittedName>
        <fullName evidence="1">Uncharacterized protein</fullName>
    </submittedName>
</protein>
<dbReference type="EMBL" id="SRLO01000055">
    <property type="protein sequence ID" value="TNN80445.1"/>
    <property type="molecule type" value="Genomic_DNA"/>
</dbReference>
<name>A0A4Z2IR87_9TELE</name>
<evidence type="ECO:0000313" key="1">
    <source>
        <dbReference type="EMBL" id="TNN80445.1"/>
    </source>
</evidence>
<sequence length="84" mass="9994">MQFISWTVGMVPYWLTAKCCWRKKRLENGRNTLIRPESRGGEREVTVVWVFLNTTVEPVIIVGEEETDELITLRERRDLAREER</sequence>
<proteinExistence type="predicted"/>
<gene>
    <name evidence="1" type="ORF">EYF80_009469</name>
</gene>
<dbReference type="AlphaFoldDB" id="A0A4Z2IR87"/>
<accession>A0A4Z2IR87</accession>
<keyword evidence="2" id="KW-1185">Reference proteome</keyword>
<dbReference type="Proteomes" id="UP000314294">
    <property type="component" value="Unassembled WGS sequence"/>
</dbReference>
<reference evidence="1 2" key="1">
    <citation type="submission" date="2019-03" db="EMBL/GenBank/DDBJ databases">
        <title>First draft genome of Liparis tanakae, snailfish: a comprehensive survey of snailfish specific genes.</title>
        <authorList>
            <person name="Kim W."/>
            <person name="Song I."/>
            <person name="Jeong J.-H."/>
            <person name="Kim D."/>
            <person name="Kim S."/>
            <person name="Ryu S."/>
            <person name="Song J.Y."/>
            <person name="Lee S.K."/>
        </authorList>
    </citation>
    <scope>NUCLEOTIDE SEQUENCE [LARGE SCALE GENOMIC DNA]</scope>
    <source>
        <tissue evidence="1">Muscle</tissue>
    </source>
</reference>